<dbReference type="PROSITE" id="PS00108">
    <property type="entry name" value="PROTEIN_KINASE_ST"/>
    <property type="match status" value="1"/>
</dbReference>
<dbReference type="GO" id="GO:0005524">
    <property type="term" value="F:ATP binding"/>
    <property type="evidence" value="ECO:0007669"/>
    <property type="project" value="UniProtKB-KW"/>
</dbReference>
<dbReference type="Proteomes" id="UP000053593">
    <property type="component" value="Unassembled WGS sequence"/>
</dbReference>
<keyword evidence="1" id="KW-0723">Serine/threonine-protein kinase</keyword>
<dbReference type="Pfam" id="PF00069">
    <property type="entry name" value="Pkinase"/>
    <property type="match status" value="1"/>
</dbReference>
<sequence>MTTTKITGSVSLSDFTLLKLLSTGGGASKVYLALDKTCSRHVALKVIPKRELSYKTTPYVLNEQAVQRRLTEKRDQQHHFLPLLTSWHDSECFYLATEYQRGGDMSVELMRCGAFEEDRARLYAAEIFLALQWLHSSKIMHRDIKPSNILFAPDGHLIVCDFGAARQLDDAMQDHHPSPDDSRIQCAMKMTDGNRGTPLFMSPEQHRGEMYSYEVDYWALGVLLFRMLGGKMPFGRDSTDKQEIRRSVLEDPLSFEGFSPSPEAQNLLTRLLAKDPKERISPQQIPRHLFFATVDWTSISSRSSATPWPPFLRFIPSKTRTTLPIKPGMSYKEMDTPDPYPDFFWHLPTDQPHAVQPSPSIRRRKLRKSRSLPLRVFNALSSTSALDHPPSLLATPPTGHSGTPPPLKPLRAQTTLPPFHGYHSDSDHSSASSTLVGDEYNSALPTPITSSLKFCLYSTPEAIEEWRDNESEADAKSNCCGMGAVTVSRYADALTDRETRFSRRRPATPMPVPVPKRDFLKKVKAWIQRDRGSASE</sequence>
<proteinExistence type="predicted"/>
<organism evidence="8 9">
    <name type="scientific">Collybiopsis luxurians FD-317 M1</name>
    <dbReference type="NCBI Taxonomy" id="944289"/>
    <lineage>
        <taxon>Eukaryota</taxon>
        <taxon>Fungi</taxon>
        <taxon>Dikarya</taxon>
        <taxon>Basidiomycota</taxon>
        <taxon>Agaricomycotina</taxon>
        <taxon>Agaricomycetes</taxon>
        <taxon>Agaricomycetidae</taxon>
        <taxon>Agaricales</taxon>
        <taxon>Marasmiineae</taxon>
        <taxon>Omphalotaceae</taxon>
        <taxon>Collybiopsis</taxon>
        <taxon>Collybiopsis luxurians</taxon>
    </lineage>
</organism>
<evidence type="ECO:0000259" key="7">
    <source>
        <dbReference type="PROSITE" id="PS50011"/>
    </source>
</evidence>
<evidence type="ECO:0000256" key="3">
    <source>
        <dbReference type="ARBA" id="ARBA00022741"/>
    </source>
</evidence>
<evidence type="ECO:0000256" key="1">
    <source>
        <dbReference type="ARBA" id="ARBA00022527"/>
    </source>
</evidence>
<reference evidence="8 9" key="1">
    <citation type="submission" date="2014-04" db="EMBL/GenBank/DDBJ databases">
        <title>Evolutionary Origins and Diversification of the Mycorrhizal Mutualists.</title>
        <authorList>
            <consortium name="DOE Joint Genome Institute"/>
            <consortium name="Mycorrhizal Genomics Consortium"/>
            <person name="Kohler A."/>
            <person name="Kuo A."/>
            <person name="Nagy L.G."/>
            <person name="Floudas D."/>
            <person name="Copeland A."/>
            <person name="Barry K.W."/>
            <person name="Cichocki N."/>
            <person name="Veneault-Fourrey C."/>
            <person name="LaButti K."/>
            <person name="Lindquist E.A."/>
            <person name="Lipzen A."/>
            <person name="Lundell T."/>
            <person name="Morin E."/>
            <person name="Murat C."/>
            <person name="Riley R."/>
            <person name="Ohm R."/>
            <person name="Sun H."/>
            <person name="Tunlid A."/>
            <person name="Henrissat B."/>
            <person name="Grigoriev I.V."/>
            <person name="Hibbett D.S."/>
            <person name="Martin F."/>
        </authorList>
    </citation>
    <scope>NUCLEOTIDE SEQUENCE [LARGE SCALE GENOMIC DNA]</scope>
    <source>
        <strain evidence="8 9">FD-317 M1</strain>
    </source>
</reference>
<dbReference type="SUPFAM" id="SSF56112">
    <property type="entry name" value="Protein kinase-like (PK-like)"/>
    <property type="match status" value="1"/>
</dbReference>
<dbReference type="InterPro" id="IPR000719">
    <property type="entry name" value="Prot_kinase_dom"/>
</dbReference>
<name>A0A0D0B2Q7_9AGAR</name>
<evidence type="ECO:0000256" key="2">
    <source>
        <dbReference type="ARBA" id="ARBA00022679"/>
    </source>
</evidence>
<accession>A0A0D0B2Q7</accession>
<dbReference type="GO" id="GO:0004674">
    <property type="term" value="F:protein serine/threonine kinase activity"/>
    <property type="evidence" value="ECO:0007669"/>
    <property type="project" value="UniProtKB-KW"/>
</dbReference>
<keyword evidence="5" id="KW-0067">ATP-binding</keyword>
<dbReference type="EMBL" id="KN834791">
    <property type="protein sequence ID" value="KIK57440.1"/>
    <property type="molecule type" value="Genomic_DNA"/>
</dbReference>
<dbReference type="InterPro" id="IPR011009">
    <property type="entry name" value="Kinase-like_dom_sf"/>
</dbReference>
<gene>
    <name evidence="8" type="ORF">GYMLUDRAFT_46319</name>
</gene>
<dbReference type="AlphaFoldDB" id="A0A0D0B2Q7"/>
<evidence type="ECO:0000313" key="8">
    <source>
        <dbReference type="EMBL" id="KIK57440.1"/>
    </source>
</evidence>
<evidence type="ECO:0000256" key="4">
    <source>
        <dbReference type="ARBA" id="ARBA00022777"/>
    </source>
</evidence>
<dbReference type="SMART" id="SM00220">
    <property type="entry name" value="S_TKc"/>
    <property type="match status" value="1"/>
</dbReference>
<dbReference type="HOGENOM" id="CLU_508095_0_0_1"/>
<keyword evidence="4" id="KW-0418">Kinase</keyword>
<keyword evidence="2" id="KW-0808">Transferase</keyword>
<keyword evidence="3" id="KW-0547">Nucleotide-binding</keyword>
<dbReference type="PANTHER" id="PTHR24351">
    <property type="entry name" value="RIBOSOMAL PROTEIN S6 KINASE"/>
    <property type="match status" value="1"/>
</dbReference>
<evidence type="ECO:0000256" key="5">
    <source>
        <dbReference type="ARBA" id="ARBA00022840"/>
    </source>
</evidence>
<dbReference type="Gene3D" id="3.30.200.20">
    <property type="entry name" value="Phosphorylase Kinase, domain 1"/>
    <property type="match status" value="1"/>
</dbReference>
<dbReference type="OrthoDB" id="68483at2759"/>
<evidence type="ECO:0000313" key="9">
    <source>
        <dbReference type="Proteomes" id="UP000053593"/>
    </source>
</evidence>
<dbReference type="Gene3D" id="1.10.510.10">
    <property type="entry name" value="Transferase(Phosphotransferase) domain 1"/>
    <property type="match status" value="1"/>
</dbReference>
<protein>
    <recommendedName>
        <fullName evidence="7">Protein kinase domain-containing protein</fullName>
    </recommendedName>
</protein>
<dbReference type="PROSITE" id="PS50011">
    <property type="entry name" value="PROTEIN_KINASE_DOM"/>
    <property type="match status" value="1"/>
</dbReference>
<feature type="domain" description="Protein kinase" evidence="7">
    <location>
        <begin position="15"/>
        <end position="291"/>
    </location>
</feature>
<feature type="region of interest" description="Disordered" evidence="6">
    <location>
        <begin position="387"/>
        <end position="434"/>
    </location>
</feature>
<evidence type="ECO:0000256" key="6">
    <source>
        <dbReference type="SAM" id="MobiDB-lite"/>
    </source>
</evidence>
<dbReference type="InterPro" id="IPR008271">
    <property type="entry name" value="Ser/Thr_kinase_AS"/>
</dbReference>
<keyword evidence="9" id="KW-1185">Reference proteome</keyword>